<reference evidence="4 5" key="1">
    <citation type="submission" date="2018-06" db="EMBL/GenBank/DDBJ databases">
        <title>Whole genome sequencing of a novel hydrocarbon degrading bacterial strain, PW21 isolated from oil contaminated produced water sample.</title>
        <authorList>
            <person name="Nagkirti P."/>
            <person name="Shaikh A."/>
            <person name="Gowdaman V."/>
            <person name="Engineer A.E."/>
            <person name="Dagar S."/>
            <person name="Dhakephalkar P.K."/>
        </authorList>
    </citation>
    <scope>NUCLEOTIDE SEQUENCE [LARGE SCALE GENOMIC DNA]</scope>
    <source>
        <strain evidence="4 5">PW21</strain>
    </source>
</reference>
<dbReference type="Proteomes" id="UP000248783">
    <property type="component" value="Unassembled WGS sequence"/>
</dbReference>
<dbReference type="AlphaFoldDB" id="A0A2W5XU34"/>
<feature type="compositionally biased region" description="Basic residues" evidence="2">
    <location>
        <begin position="226"/>
        <end position="235"/>
    </location>
</feature>
<dbReference type="Gene3D" id="3.40.50.1820">
    <property type="entry name" value="alpha/beta hydrolase"/>
    <property type="match status" value="1"/>
</dbReference>
<feature type="region of interest" description="Disordered" evidence="2">
    <location>
        <begin position="213"/>
        <end position="235"/>
    </location>
</feature>
<evidence type="ECO:0000313" key="5">
    <source>
        <dbReference type="Proteomes" id="UP000248783"/>
    </source>
</evidence>
<feature type="domain" description="Phospholipase/carboxylesterase/thioesterase" evidence="3">
    <location>
        <begin position="100"/>
        <end position="176"/>
    </location>
</feature>
<evidence type="ECO:0000313" key="4">
    <source>
        <dbReference type="EMBL" id="PZR53698.1"/>
    </source>
</evidence>
<dbReference type="PANTHER" id="PTHR43037">
    <property type="entry name" value="UNNAMED PRODUCT-RELATED"/>
    <property type="match status" value="1"/>
</dbReference>
<keyword evidence="1" id="KW-0732">Signal</keyword>
<organism evidence="4 5">
    <name type="scientific">Xylanimonas oleitrophica</name>
    <dbReference type="NCBI Taxonomy" id="2607479"/>
    <lineage>
        <taxon>Bacteria</taxon>
        <taxon>Bacillati</taxon>
        <taxon>Actinomycetota</taxon>
        <taxon>Actinomycetes</taxon>
        <taxon>Micrococcales</taxon>
        <taxon>Promicromonosporaceae</taxon>
        <taxon>Xylanimonas</taxon>
    </lineage>
</organism>
<dbReference type="GO" id="GO:0016787">
    <property type="term" value="F:hydrolase activity"/>
    <property type="evidence" value="ECO:0007669"/>
    <property type="project" value="InterPro"/>
</dbReference>
<dbReference type="RefSeq" id="WP_111250365.1">
    <property type="nucleotide sequence ID" value="NZ_QKWH01000003.1"/>
</dbReference>
<dbReference type="Pfam" id="PF02230">
    <property type="entry name" value="Abhydrolase_2"/>
    <property type="match status" value="1"/>
</dbReference>
<evidence type="ECO:0000256" key="1">
    <source>
        <dbReference type="ARBA" id="ARBA00022729"/>
    </source>
</evidence>
<evidence type="ECO:0000259" key="3">
    <source>
        <dbReference type="Pfam" id="PF02230"/>
    </source>
</evidence>
<dbReference type="EMBL" id="QKWH01000003">
    <property type="protein sequence ID" value="PZR53698.1"/>
    <property type="molecule type" value="Genomic_DNA"/>
</dbReference>
<name>A0A2W5XU34_9MICO</name>
<protein>
    <recommendedName>
        <fullName evidence="3">Phospholipase/carboxylesterase/thioesterase domain-containing protein</fullName>
    </recommendedName>
</protein>
<dbReference type="InterPro" id="IPR050955">
    <property type="entry name" value="Plant_Biomass_Hydrol_Est"/>
</dbReference>
<proteinExistence type="predicted"/>
<dbReference type="InterPro" id="IPR003140">
    <property type="entry name" value="PLipase/COase/thioEstase"/>
</dbReference>
<dbReference type="PANTHER" id="PTHR43037:SF1">
    <property type="entry name" value="BLL1128 PROTEIN"/>
    <property type="match status" value="1"/>
</dbReference>
<dbReference type="SUPFAM" id="SSF53474">
    <property type="entry name" value="alpha/beta-Hydrolases"/>
    <property type="match status" value="1"/>
</dbReference>
<comment type="caution">
    <text evidence="4">The sequence shown here is derived from an EMBL/GenBank/DDBJ whole genome shotgun (WGS) entry which is preliminary data.</text>
</comment>
<keyword evidence="5" id="KW-1185">Reference proteome</keyword>
<evidence type="ECO:0000256" key="2">
    <source>
        <dbReference type="SAM" id="MobiDB-lite"/>
    </source>
</evidence>
<dbReference type="InterPro" id="IPR029058">
    <property type="entry name" value="AB_hydrolase_fold"/>
</dbReference>
<accession>A0A2W5XU34</accession>
<sequence>MSSSIEVDGRHRTYTVVGEHEGPAGRPLVLVFHGSRQTGRVFRRFTGGAFDALAGTAVVAYLDGYRGNWNDARRESSFPARTEGVDDVAFTRAVVRELAASHGVDPGRVHAVGYSNGGQMVLRLLHETPGLLAGAVVVGATLPAPGSLLLPSPAPAPVPLPVLVVHGTGDRVVPYGGGPVPGWVRLLFKVGGANLSAAQTAEHLARRNGITRPPRSRRLAAPAHPARTRAGRRTRPWVEQTDHVETGRPPVRLLTVHGGGHTVPGPGRPPFVLGRTTRDVSVAEVAAELFDLTPRE</sequence>
<gene>
    <name evidence="4" type="ORF">DNL40_06090</name>
</gene>